<dbReference type="PANTHER" id="PTHR36845">
    <property type="entry name" value="HYDROLASE, PUTATIVE (AFU_ORTHOLOGUE AFUA_7G05090)-RELATED"/>
    <property type="match status" value="1"/>
</dbReference>
<dbReference type="PANTHER" id="PTHR36845:SF1">
    <property type="entry name" value="HYDROLASE, PUTATIVE (AFU_ORTHOLOGUE AFUA_7G05090)-RELATED"/>
    <property type="match status" value="1"/>
</dbReference>
<organism evidence="5 6">
    <name type="scientific">Flaviramulus basaltis</name>
    <dbReference type="NCBI Taxonomy" id="369401"/>
    <lineage>
        <taxon>Bacteria</taxon>
        <taxon>Pseudomonadati</taxon>
        <taxon>Bacteroidota</taxon>
        <taxon>Flavobacteriia</taxon>
        <taxon>Flavobacteriales</taxon>
        <taxon>Flavobacteriaceae</taxon>
        <taxon>Flaviramulus</taxon>
    </lineage>
</organism>
<dbReference type="RefSeq" id="WP_084647825.1">
    <property type="nucleotide sequence ID" value="NZ_FPKV01000001.1"/>
</dbReference>
<dbReference type="InterPro" id="IPR010905">
    <property type="entry name" value="Glyco_hydro_88"/>
</dbReference>
<dbReference type="InterPro" id="IPR012341">
    <property type="entry name" value="6hp_glycosidase-like_sf"/>
</dbReference>
<gene>
    <name evidence="5" type="ORF">SAMN05428642_101290</name>
</gene>
<dbReference type="AlphaFoldDB" id="A0A1K2IAM2"/>
<feature type="binding site" evidence="4">
    <location>
        <position position="177"/>
    </location>
    <ligand>
        <name>substrate</name>
    </ligand>
</feature>
<dbReference type="PROSITE" id="PS51257">
    <property type="entry name" value="PROKAR_LIPOPROTEIN"/>
    <property type="match status" value="1"/>
</dbReference>
<name>A0A1K2IAM2_9FLAO</name>
<feature type="binding site" evidence="4">
    <location>
        <position position="115"/>
    </location>
    <ligand>
        <name>substrate</name>
    </ligand>
</feature>
<reference evidence="5 6" key="1">
    <citation type="submission" date="2016-10" db="EMBL/GenBank/DDBJ databases">
        <authorList>
            <person name="de Groot N.N."/>
        </authorList>
    </citation>
    <scope>NUCLEOTIDE SEQUENCE [LARGE SCALE GENOMIC DNA]</scope>
    <source>
        <strain evidence="5 6">DSM 18180</strain>
    </source>
</reference>
<dbReference type="GO" id="GO:0000272">
    <property type="term" value="P:polysaccharide catabolic process"/>
    <property type="evidence" value="ECO:0007669"/>
    <property type="project" value="TreeGrafter"/>
</dbReference>
<dbReference type="Pfam" id="PF07470">
    <property type="entry name" value="Glyco_hydro_88"/>
    <property type="match status" value="1"/>
</dbReference>
<evidence type="ECO:0000256" key="2">
    <source>
        <dbReference type="ARBA" id="ARBA00038358"/>
    </source>
</evidence>
<dbReference type="OrthoDB" id="428577at2"/>
<dbReference type="InterPro" id="IPR008928">
    <property type="entry name" value="6-hairpin_glycosidase_sf"/>
</dbReference>
<accession>A0A1K2IAM2</accession>
<feature type="binding site" evidence="4">
    <location>
        <position position="253"/>
    </location>
    <ligand>
        <name>substrate</name>
    </ligand>
</feature>
<proteinExistence type="inferred from homology"/>
<dbReference type="InterPro" id="IPR052369">
    <property type="entry name" value="UG_Glycosaminoglycan_Hydrolase"/>
</dbReference>
<keyword evidence="1 5" id="KW-0378">Hydrolase</keyword>
<evidence type="ECO:0000313" key="5">
    <source>
        <dbReference type="EMBL" id="SFZ89453.1"/>
    </source>
</evidence>
<evidence type="ECO:0000256" key="1">
    <source>
        <dbReference type="ARBA" id="ARBA00022801"/>
    </source>
</evidence>
<feature type="active site" description="Proton donor" evidence="3">
    <location>
        <position position="177"/>
    </location>
</feature>
<feature type="binding site" evidence="4">
    <location>
        <position position="237"/>
    </location>
    <ligand>
        <name>substrate</name>
    </ligand>
</feature>
<keyword evidence="6" id="KW-1185">Reference proteome</keyword>
<dbReference type="GO" id="GO:0052757">
    <property type="term" value="F:chondroitin hydrolase activity"/>
    <property type="evidence" value="ECO:0007669"/>
    <property type="project" value="TreeGrafter"/>
</dbReference>
<dbReference type="Proteomes" id="UP000182544">
    <property type="component" value="Unassembled WGS sequence"/>
</dbReference>
<evidence type="ECO:0000256" key="3">
    <source>
        <dbReference type="PIRSR" id="PIRSR610905-1"/>
    </source>
</evidence>
<evidence type="ECO:0000313" key="6">
    <source>
        <dbReference type="Proteomes" id="UP000182544"/>
    </source>
</evidence>
<feature type="binding site" evidence="4">
    <location>
        <position position="249"/>
    </location>
    <ligand>
        <name>substrate</name>
    </ligand>
</feature>
<dbReference type="SUPFAM" id="SSF48208">
    <property type="entry name" value="Six-hairpin glycosidases"/>
    <property type="match status" value="1"/>
</dbReference>
<comment type="similarity">
    <text evidence="2">Belongs to the glycosyl hydrolase 88 family.</text>
</comment>
<protein>
    <submittedName>
        <fullName evidence="5">Glycosyl Hydrolase Family 88</fullName>
    </submittedName>
</protein>
<dbReference type="STRING" id="369401.SAMN05428642_101290"/>
<dbReference type="Gene3D" id="1.50.10.10">
    <property type="match status" value="1"/>
</dbReference>
<sequence length="399" mass="45647">MNKLRLACFIVPIFMLCGCHKNVKNIQNSSSIDSVFERANTQYKYLADLRPNNRFPRSFEDSKLIASKSNDWCSGFYPGCLLYTFEYTKDSVLLIEAEKSLKVLEQEKTNKATHDLGFMMFCSFGNAYKITGNEAYKNVVKESAYSLASRFDSVVGCIRSWDFSTWNSKWQYPVIIDNMMNLEMLMWAGKEFADSTLTKIAISHADNTMQNHFRDDYSSYHVLSYDTITGAVEKKTTFQGYADESAWARGQGWGLYGFTMMYRFTKDQKYLNHAKGIANYILNNPNMPKDMIPYWDFNAPDIPTAKRDASAAAVMASAFLELKNYVNKEDALRYTEAAKKMLSSLSSPQYLAEKETNSGFLLKHSVGHFPKSSEIDAPLIYADYYFLEALLKLKKDEAK</sequence>
<evidence type="ECO:0000256" key="4">
    <source>
        <dbReference type="PIRSR" id="PIRSR610905-2"/>
    </source>
</evidence>
<dbReference type="EMBL" id="FPKV01000001">
    <property type="protein sequence ID" value="SFZ89453.1"/>
    <property type="molecule type" value="Genomic_DNA"/>
</dbReference>
<feature type="active site" description="Nucleophile" evidence="3">
    <location>
        <position position="115"/>
    </location>
</feature>